<reference evidence="3" key="1">
    <citation type="journal article" date="2019" name="Int. J. Syst. Evol. Microbiol.">
        <title>The Global Catalogue of Microorganisms (GCM) 10K type strain sequencing project: providing services to taxonomists for standard genome sequencing and annotation.</title>
        <authorList>
            <consortium name="The Broad Institute Genomics Platform"/>
            <consortium name="The Broad Institute Genome Sequencing Center for Infectious Disease"/>
            <person name="Wu L."/>
            <person name="Ma J."/>
        </authorList>
    </citation>
    <scope>NUCLEOTIDE SEQUENCE [LARGE SCALE GENOMIC DNA]</scope>
    <source>
        <strain evidence="3">JCM 9458</strain>
    </source>
</reference>
<proteinExistence type="predicted"/>
<evidence type="ECO:0000259" key="1">
    <source>
        <dbReference type="PROSITE" id="PS50883"/>
    </source>
</evidence>
<gene>
    <name evidence="2" type="ORF">GCM10020369_42390</name>
</gene>
<dbReference type="PROSITE" id="PS50883">
    <property type="entry name" value="EAL"/>
    <property type="match status" value="1"/>
</dbReference>
<keyword evidence="3" id="KW-1185">Reference proteome</keyword>
<dbReference type="SUPFAM" id="SSF141868">
    <property type="entry name" value="EAL domain-like"/>
    <property type="match status" value="1"/>
</dbReference>
<name>A0ABP6T2N0_9ACTN</name>
<sequence>METAERAEWLRALGCRYMQGDYFSPPVPADRVEECLAARPWAEPEQYSTTGL</sequence>
<dbReference type="InterPro" id="IPR035919">
    <property type="entry name" value="EAL_sf"/>
</dbReference>
<feature type="domain" description="EAL" evidence="1">
    <location>
        <begin position="1"/>
        <end position="40"/>
    </location>
</feature>
<comment type="caution">
    <text evidence="2">The sequence shown here is derived from an EMBL/GenBank/DDBJ whole genome shotgun (WGS) entry which is preliminary data.</text>
</comment>
<dbReference type="Gene3D" id="3.20.20.450">
    <property type="entry name" value="EAL domain"/>
    <property type="match status" value="1"/>
</dbReference>
<accession>A0ABP6T2N0</accession>
<evidence type="ECO:0000313" key="2">
    <source>
        <dbReference type="EMBL" id="GAA3390010.1"/>
    </source>
</evidence>
<organism evidence="2 3">
    <name type="scientific">Cryptosporangium minutisporangium</name>
    <dbReference type="NCBI Taxonomy" id="113569"/>
    <lineage>
        <taxon>Bacteria</taxon>
        <taxon>Bacillati</taxon>
        <taxon>Actinomycetota</taxon>
        <taxon>Actinomycetes</taxon>
        <taxon>Cryptosporangiales</taxon>
        <taxon>Cryptosporangiaceae</taxon>
        <taxon>Cryptosporangium</taxon>
    </lineage>
</organism>
<protein>
    <recommendedName>
        <fullName evidence="1">EAL domain-containing protein</fullName>
    </recommendedName>
</protein>
<dbReference type="Proteomes" id="UP001501676">
    <property type="component" value="Unassembled WGS sequence"/>
</dbReference>
<dbReference type="InterPro" id="IPR001633">
    <property type="entry name" value="EAL_dom"/>
</dbReference>
<evidence type="ECO:0000313" key="3">
    <source>
        <dbReference type="Proteomes" id="UP001501676"/>
    </source>
</evidence>
<dbReference type="EMBL" id="BAAAYN010000026">
    <property type="protein sequence ID" value="GAA3390010.1"/>
    <property type="molecule type" value="Genomic_DNA"/>
</dbReference>